<dbReference type="EMBL" id="BAABLX010000023">
    <property type="protein sequence ID" value="GAA4944846.1"/>
    <property type="molecule type" value="Genomic_DNA"/>
</dbReference>
<name>A0AAV3U3A8_9ALTE</name>
<dbReference type="AlphaFoldDB" id="A0AAV3U3A8"/>
<dbReference type="Proteomes" id="UP001409585">
    <property type="component" value="Unassembled WGS sequence"/>
</dbReference>
<gene>
    <name evidence="1" type="ORF">GCM10025791_24970</name>
</gene>
<sequence>MAQAATAEAGSTDGDCDPQSRFIFSWPMDNSCNNKPRGGTSTGDHVTLDDQPHAGWQQLQAMGLNKKERDRRAILAMAGGYKVSFDFLEVLGFRENFQRDKPYQSWGTEYVYVLANEPDFISLQHVMVMVFVDSEGQVSEPMVMKHWRQDWQYQAKQMLTYHHNNQWQLEKIPSSERKGSWAQTVYQVDDSPRYASYGTWQHNNSFSTWLSHTTRRPLPRREHSVRDDYDVLEGFNRHTITRTGWVQEEENWKLVLNDNGEPAADPYLSKELGVARYRTISGFDFKPGDDYMASAGQFWADVRSAFDAVIAEQKGFTLQRPKDAPPLFVPLFDYAAKVAEAKAYDAEKGKAFAEQTVRGYSGH</sequence>
<protein>
    <submittedName>
        <fullName evidence="1">Uncharacterized protein</fullName>
    </submittedName>
</protein>
<dbReference type="InterPro" id="IPR046715">
    <property type="entry name" value="DUF6607"/>
</dbReference>
<proteinExistence type="predicted"/>
<reference evidence="2" key="1">
    <citation type="journal article" date="2019" name="Int. J. Syst. Evol. Microbiol.">
        <title>The Global Catalogue of Microorganisms (GCM) 10K type strain sequencing project: providing services to taxonomists for standard genome sequencing and annotation.</title>
        <authorList>
            <consortium name="The Broad Institute Genomics Platform"/>
            <consortium name="The Broad Institute Genome Sequencing Center for Infectious Disease"/>
            <person name="Wu L."/>
            <person name="Ma J."/>
        </authorList>
    </citation>
    <scope>NUCLEOTIDE SEQUENCE [LARGE SCALE GENOMIC DNA]</scope>
    <source>
        <strain evidence="2">JCM 19134</strain>
    </source>
</reference>
<organism evidence="1 2">
    <name type="scientific">Halioxenophilus aromaticivorans</name>
    <dbReference type="NCBI Taxonomy" id="1306992"/>
    <lineage>
        <taxon>Bacteria</taxon>
        <taxon>Pseudomonadati</taxon>
        <taxon>Pseudomonadota</taxon>
        <taxon>Gammaproteobacteria</taxon>
        <taxon>Alteromonadales</taxon>
        <taxon>Alteromonadaceae</taxon>
        <taxon>Halioxenophilus</taxon>
    </lineage>
</organism>
<comment type="caution">
    <text evidence="1">The sequence shown here is derived from an EMBL/GenBank/DDBJ whole genome shotgun (WGS) entry which is preliminary data.</text>
</comment>
<accession>A0AAV3U3A8</accession>
<dbReference type="Pfam" id="PF20311">
    <property type="entry name" value="DUF6607"/>
    <property type="match status" value="1"/>
</dbReference>
<evidence type="ECO:0000313" key="2">
    <source>
        <dbReference type="Proteomes" id="UP001409585"/>
    </source>
</evidence>
<evidence type="ECO:0000313" key="1">
    <source>
        <dbReference type="EMBL" id="GAA4944846.1"/>
    </source>
</evidence>
<keyword evidence="2" id="KW-1185">Reference proteome</keyword>